<keyword evidence="4 10" id="KW-0489">Methyltransferase</keyword>
<dbReference type="KEGG" id="pspi:PS2015_1802"/>
<dbReference type="RefSeq" id="WP_058021889.1">
    <property type="nucleotide sequence ID" value="NZ_CP013189.1"/>
</dbReference>
<dbReference type="PANTHER" id="PTHR42873:SF1">
    <property type="entry name" value="S-ADENOSYLMETHIONINE-DEPENDENT METHYLTRANSFERASE DOMAIN-CONTAINING PROTEIN"/>
    <property type="match status" value="1"/>
</dbReference>
<dbReference type="InterPro" id="IPR041532">
    <property type="entry name" value="RlmI-like_PUA"/>
</dbReference>
<dbReference type="CDD" id="cd02440">
    <property type="entry name" value="AdoMet_MTases"/>
    <property type="match status" value="1"/>
</dbReference>
<name>A0A0S2KEJ2_9GAMM</name>
<organism evidence="10 11">
    <name type="scientific">Pseudohongiella spirulinae</name>
    <dbReference type="NCBI Taxonomy" id="1249552"/>
    <lineage>
        <taxon>Bacteria</taxon>
        <taxon>Pseudomonadati</taxon>
        <taxon>Pseudomonadota</taxon>
        <taxon>Gammaproteobacteria</taxon>
        <taxon>Pseudomonadales</taxon>
        <taxon>Pseudohongiellaceae</taxon>
        <taxon>Pseudohongiella</taxon>
    </lineage>
</organism>
<dbReference type="InterPro" id="IPR036974">
    <property type="entry name" value="PUA_sf"/>
</dbReference>
<dbReference type="OrthoDB" id="9805492at2"/>
<evidence type="ECO:0000256" key="7">
    <source>
        <dbReference type="ARBA" id="ARBA00022884"/>
    </source>
</evidence>
<dbReference type="SUPFAM" id="SSF53335">
    <property type="entry name" value="S-adenosyl-L-methionine-dependent methyltransferases"/>
    <property type="match status" value="1"/>
</dbReference>
<dbReference type="GO" id="GO:0008168">
    <property type="term" value="F:methyltransferase activity"/>
    <property type="evidence" value="ECO:0007669"/>
    <property type="project" value="UniProtKB-KW"/>
</dbReference>
<dbReference type="GO" id="GO:0032259">
    <property type="term" value="P:methylation"/>
    <property type="evidence" value="ECO:0007669"/>
    <property type="project" value="UniProtKB-KW"/>
</dbReference>
<protein>
    <submittedName>
        <fullName evidence="10">23S rRNA methyltransferase</fullName>
    </submittedName>
</protein>
<dbReference type="EMBL" id="CP013189">
    <property type="protein sequence ID" value="ALO46452.1"/>
    <property type="molecule type" value="Genomic_DNA"/>
</dbReference>
<dbReference type="PATRIC" id="fig|1249552.3.peg.1810"/>
<evidence type="ECO:0000313" key="11">
    <source>
        <dbReference type="Proteomes" id="UP000065641"/>
    </source>
</evidence>
<dbReference type="PANTHER" id="PTHR42873">
    <property type="entry name" value="RIBOSOMAL RNA LARGE SUBUNIT METHYLTRANSFERASE"/>
    <property type="match status" value="1"/>
</dbReference>
<dbReference type="GO" id="GO:0003723">
    <property type="term" value="F:RNA binding"/>
    <property type="evidence" value="ECO:0007669"/>
    <property type="project" value="UniProtKB-KW"/>
</dbReference>
<reference evidence="10 11" key="1">
    <citation type="submission" date="2015-11" db="EMBL/GenBank/DDBJ databases">
        <authorList>
            <person name="Zhang Y."/>
            <person name="Guo Z."/>
        </authorList>
    </citation>
    <scope>NUCLEOTIDE SEQUENCE [LARGE SCALE GENOMIC DNA]</scope>
    <source>
        <strain evidence="10 11">KCTC 32221</strain>
    </source>
</reference>
<comment type="subcellular location">
    <subcellularLocation>
        <location evidence="1">Cytoplasm</location>
    </subcellularLocation>
</comment>
<dbReference type="AlphaFoldDB" id="A0A0S2KEJ2"/>
<evidence type="ECO:0000256" key="1">
    <source>
        <dbReference type="ARBA" id="ARBA00004496"/>
    </source>
</evidence>
<evidence type="ECO:0000256" key="6">
    <source>
        <dbReference type="ARBA" id="ARBA00022691"/>
    </source>
</evidence>
<sequence length="399" mass="44068">MNTLHLSKGRESSLLRHHPWVFSGAVAKVSGNPANGETVKVVDASGRELGLAAYSPHSQIRARMWGFDPNAVIDADFIRRQVQAAINRRGHLFHEKRNGLRLIYGESDQLPGLVVDRYGDFLSCQILSSGTEYWRQAIIDALQYTLPEIKGIYERSDVAVRKHEGLEQRKGLLAGAEPPDYITLNEQGRQYLVSIVDGHKTGYYLDQFDNRNVVQQLCAARSQPATVLNCFSYTGGFGIAALHGGAAHVTNVDSSGPALELAGRNLQLNGFDPDQAELVQANVFEYLRELKQQGRQFDIVVLDPPKFAETKHQFKRAARAYKDIALQAAQLIKPGGYLVTFSCSGAIDPGLFQKITADALLDAGRSGQITRFLHQAEDHLVALPFPESLYLKGLICLLD</sequence>
<keyword evidence="2" id="KW-0963">Cytoplasm</keyword>
<accession>A0A0S2KEJ2</accession>
<dbReference type="CDD" id="cd21153">
    <property type="entry name" value="PUA_RlmI"/>
    <property type="match status" value="1"/>
</dbReference>
<keyword evidence="6" id="KW-0949">S-adenosyl-L-methionine</keyword>
<dbReference type="CDD" id="cd11572">
    <property type="entry name" value="RlmI_M_like"/>
    <property type="match status" value="1"/>
</dbReference>
<gene>
    <name evidence="10" type="ORF">PS2015_1802</name>
</gene>
<dbReference type="GO" id="GO:0005737">
    <property type="term" value="C:cytoplasm"/>
    <property type="evidence" value="ECO:0007669"/>
    <property type="project" value="UniProtKB-SubCell"/>
</dbReference>
<evidence type="ECO:0000256" key="3">
    <source>
        <dbReference type="ARBA" id="ARBA00022552"/>
    </source>
</evidence>
<dbReference type="GO" id="GO:0006364">
    <property type="term" value="P:rRNA processing"/>
    <property type="evidence" value="ECO:0007669"/>
    <property type="project" value="UniProtKB-KW"/>
</dbReference>
<evidence type="ECO:0000256" key="4">
    <source>
        <dbReference type="ARBA" id="ARBA00022603"/>
    </source>
</evidence>
<dbReference type="PROSITE" id="PS50890">
    <property type="entry name" value="PUA"/>
    <property type="match status" value="1"/>
</dbReference>
<dbReference type="Gene3D" id="2.30.130.10">
    <property type="entry name" value="PUA domain"/>
    <property type="match status" value="1"/>
</dbReference>
<keyword evidence="3" id="KW-0698">rRNA processing</keyword>
<keyword evidence="11" id="KW-1185">Reference proteome</keyword>
<keyword evidence="7" id="KW-0694">RNA-binding</keyword>
<dbReference type="Pfam" id="PF17785">
    <property type="entry name" value="PUA_3"/>
    <property type="match status" value="1"/>
</dbReference>
<dbReference type="InterPro" id="IPR015947">
    <property type="entry name" value="PUA-like_sf"/>
</dbReference>
<evidence type="ECO:0000256" key="8">
    <source>
        <dbReference type="ARBA" id="ARBA00038091"/>
    </source>
</evidence>
<evidence type="ECO:0000256" key="2">
    <source>
        <dbReference type="ARBA" id="ARBA00022490"/>
    </source>
</evidence>
<dbReference type="SMART" id="SM00359">
    <property type="entry name" value="PUA"/>
    <property type="match status" value="1"/>
</dbReference>
<dbReference type="InterPro" id="IPR019614">
    <property type="entry name" value="SAM-dep_methyl-trfase"/>
</dbReference>
<dbReference type="Gene3D" id="3.30.750.80">
    <property type="entry name" value="RNA methyltransferase domain (HRMD) like"/>
    <property type="match status" value="1"/>
</dbReference>
<comment type="similarity">
    <text evidence="8">Belongs to the methyltransferase superfamily. RlmI family.</text>
</comment>
<dbReference type="STRING" id="1249552.PS2015_1802"/>
<dbReference type="Proteomes" id="UP000065641">
    <property type="component" value="Chromosome"/>
</dbReference>
<keyword evidence="5 10" id="KW-0808">Transferase</keyword>
<dbReference type="Pfam" id="PF10672">
    <property type="entry name" value="Methyltrans_SAM"/>
    <property type="match status" value="1"/>
</dbReference>
<dbReference type="Gene3D" id="3.40.50.150">
    <property type="entry name" value="Vaccinia Virus protein VP39"/>
    <property type="match status" value="1"/>
</dbReference>
<dbReference type="InterPro" id="IPR002478">
    <property type="entry name" value="PUA"/>
</dbReference>
<evidence type="ECO:0000259" key="9">
    <source>
        <dbReference type="SMART" id="SM00359"/>
    </source>
</evidence>
<dbReference type="InterPro" id="IPR029063">
    <property type="entry name" value="SAM-dependent_MTases_sf"/>
</dbReference>
<proteinExistence type="inferred from homology"/>
<evidence type="ECO:0000256" key="5">
    <source>
        <dbReference type="ARBA" id="ARBA00022679"/>
    </source>
</evidence>
<evidence type="ECO:0000313" key="10">
    <source>
        <dbReference type="EMBL" id="ALO46452.1"/>
    </source>
</evidence>
<feature type="domain" description="PUA" evidence="9">
    <location>
        <begin position="2"/>
        <end position="87"/>
    </location>
</feature>
<dbReference type="SUPFAM" id="SSF88697">
    <property type="entry name" value="PUA domain-like"/>
    <property type="match status" value="1"/>
</dbReference>